<evidence type="ECO:0000256" key="2">
    <source>
        <dbReference type="ARBA" id="ARBA00022989"/>
    </source>
</evidence>
<dbReference type="GO" id="GO:0022857">
    <property type="term" value="F:transmembrane transporter activity"/>
    <property type="evidence" value="ECO:0007669"/>
    <property type="project" value="InterPro"/>
</dbReference>
<keyword evidence="7" id="KW-1185">Reference proteome</keyword>
<dbReference type="SUPFAM" id="SSF103473">
    <property type="entry name" value="MFS general substrate transporter"/>
    <property type="match status" value="1"/>
</dbReference>
<dbReference type="PANTHER" id="PTHR23534">
    <property type="entry name" value="MFS PERMEASE"/>
    <property type="match status" value="1"/>
</dbReference>
<feature type="transmembrane region" description="Helical" evidence="4">
    <location>
        <begin position="147"/>
        <end position="169"/>
    </location>
</feature>
<feature type="transmembrane region" description="Helical" evidence="4">
    <location>
        <begin position="58"/>
        <end position="76"/>
    </location>
</feature>
<keyword evidence="1 4" id="KW-0812">Transmembrane</keyword>
<organism evidence="6 7">
    <name type="scientific">Paraburkholderia polaris</name>
    <dbReference type="NCBI Taxonomy" id="2728848"/>
    <lineage>
        <taxon>Bacteria</taxon>
        <taxon>Pseudomonadati</taxon>
        <taxon>Pseudomonadota</taxon>
        <taxon>Betaproteobacteria</taxon>
        <taxon>Burkholderiales</taxon>
        <taxon>Burkholderiaceae</taxon>
        <taxon>Paraburkholderia</taxon>
    </lineage>
</organism>
<name>A0A848IIE6_9BURK</name>
<feature type="transmembrane region" description="Helical" evidence="4">
    <location>
        <begin position="220"/>
        <end position="240"/>
    </location>
</feature>
<evidence type="ECO:0000313" key="7">
    <source>
        <dbReference type="Proteomes" id="UP000544134"/>
    </source>
</evidence>
<feature type="domain" description="Major facilitator superfamily (MFS) profile" evidence="5">
    <location>
        <begin position="222"/>
        <end position="409"/>
    </location>
</feature>
<evidence type="ECO:0000259" key="5">
    <source>
        <dbReference type="PROSITE" id="PS50850"/>
    </source>
</evidence>
<dbReference type="Gene3D" id="1.20.1250.20">
    <property type="entry name" value="MFS general substrate transporter like domains"/>
    <property type="match status" value="2"/>
</dbReference>
<dbReference type="Proteomes" id="UP000544134">
    <property type="component" value="Unassembled WGS sequence"/>
</dbReference>
<dbReference type="Pfam" id="PF07690">
    <property type="entry name" value="MFS_1"/>
    <property type="match status" value="1"/>
</dbReference>
<reference evidence="6 7" key="1">
    <citation type="submission" date="2020-04" db="EMBL/GenBank/DDBJ databases">
        <title>Paraburkholderia sp. RP-4-7 isolated from soil.</title>
        <authorList>
            <person name="Dahal R.H."/>
        </authorList>
    </citation>
    <scope>NUCLEOTIDE SEQUENCE [LARGE SCALE GENOMIC DNA]</scope>
    <source>
        <strain evidence="6 7">RP-4-7</strain>
    </source>
</reference>
<evidence type="ECO:0000256" key="4">
    <source>
        <dbReference type="SAM" id="Phobius"/>
    </source>
</evidence>
<feature type="transmembrane region" description="Helical" evidence="4">
    <location>
        <begin position="348"/>
        <end position="371"/>
    </location>
</feature>
<feature type="transmembrane region" description="Helical" evidence="4">
    <location>
        <begin position="21"/>
        <end position="46"/>
    </location>
</feature>
<feature type="transmembrane region" description="Helical" evidence="4">
    <location>
        <begin position="377"/>
        <end position="396"/>
    </location>
</feature>
<evidence type="ECO:0000256" key="1">
    <source>
        <dbReference type="ARBA" id="ARBA00022692"/>
    </source>
</evidence>
<dbReference type="InterPro" id="IPR036259">
    <property type="entry name" value="MFS_trans_sf"/>
</dbReference>
<feature type="transmembrane region" description="Helical" evidence="4">
    <location>
        <begin position="260"/>
        <end position="281"/>
    </location>
</feature>
<feature type="transmembrane region" description="Helical" evidence="4">
    <location>
        <begin position="88"/>
        <end position="106"/>
    </location>
</feature>
<evidence type="ECO:0000256" key="3">
    <source>
        <dbReference type="ARBA" id="ARBA00023136"/>
    </source>
</evidence>
<dbReference type="InterPro" id="IPR011701">
    <property type="entry name" value="MFS"/>
</dbReference>
<feature type="transmembrane region" description="Helical" evidence="4">
    <location>
        <begin position="312"/>
        <end position="336"/>
    </location>
</feature>
<dbReference type="RefSeq" id="WP_169486197.1">
    <property type="nucleotide sequence ID" value="NZ_JABBGJ010000014.1"/>
</dbReference>
<dbReference type="PANTHER" id="PTHR23534:SF1">
    <property type="entry name" value="MAJOR FACILITATOR SUPERFAMILY PROTEIN"/>
    <property type="match status" value="1"/>
</dbReference>
<dbReference type="PROSITE" id="PS50850">
    <property type="entry name" value="MFS"/>
    <property type="match status" value="1"/>
</dbReference>
<protein>
    <submittedName>
        <fullName evidence="6">MFS transporter</fullName>
    </submittedName>
</protein>
<sequence length="409" mass="42465">MKRVLATPHPASIGLGKLPGTTYLLTLCQAMNLTAAVVSVTIAALVGGKLAPNHAWATVPYGCQFAAVALATYPAATFMRRYGRKNGFLLGAICLIAAGCVGYDAVRHASFAQLVVAHALLGVYVAFANFYRFAAVDGLAPEMRPKGVSLVVAGGIIAAISGPFLSIGLRDVSGFATFSLCYASFVLLGLATIALIALWRPAAAAATGVQPVEAGSVMSLAPIIVAIVASALSYFIMNMLMVQASLLMESMCVSFDMSSLAIQGHVIAMFAPSFVTGTILIRAGHRNTLLAGYALLAGSAVLGIWGSGLSAVVAGLIMLGVGWNFGYVGGGALLAYTLTEHNRHRMQGINDSIIAIFATAGAFSPAPLQAWIGWQNTNLLCLALCLAAACLTWICMRETRSTVGEALRT</sequence>
<feature type="transmembrane region" description="Helical" evidence="4">
    <location>
        <begin position="112"/>
        <end position="135"/>
    </location>
</feature>
<keyword evidence="2 4" id="KW-1133">Transmembrane helix</keyword>
<feature type="transmembrane region" description="Helical" evidence="4">
    <location>
        <begin position="288"/>
        <end position="306"/>
    </location>
</feature>
<keyword evidence="3 4" id="KW-0472">Membrane</keyword>
<dbReference type="AlphaFoldDB" id="A0A848IIE6"/>
<evidence type="ECO:0000313" key="6">
    <source>
        <dbReference type="EMBL" id="NML99196.1"/>
    </source>
</evidence>
<accession>A0A848IIE6</accession>
<gene>
    <name evidence="6" type="ORF">HHL24_14765</name>
</gene>
<dbReference type="EMBL" id="JABBGJ010000014">
    <property type="protein sequence ID" value="NML99196.1"/>
    <property type="molecule type" value="Genomic_DNA"/>
</dbReference>
<comment type="caution">
    <text evidence="6">The sequence shown here is derived from an EMBL/GenBank/DDBJ whole genome shotgun (WGS) entry which is preliminary data.</text>
</comment>
<feature type="transmembrane region" description="Helical" evidence="4">
    <location>
        <begin position="175"/>
        <end position="199"/>
    </location>
</feature>
<proteinExistence type="predicted"/>
<dbReference type="InterPro" id="IPR020846">
    <property type="entry name" value="MFS_dom"/>
</dbReference>